<proteinExistence type="predicted"/>
<dbReference type="Proteomes" id="UP000192840">
    <property type="component" value="Unassembled WGS sequence"/>
</dbReference>
<dbReference type="AlphaFoldDB" id="A0A1W2FRH9"/>
<dbReference type="STRING" id="40571.SAMN05660733_07683"/>
<evidence type="ECO:0000313" key="1">
    <source>
        <dbReference type="EMBL" id="SMD24226.1"/>
    </source>
</evidence>
<organism evidence="1 2">
    <name type="scientific">Lentzea albidocapillata</name>
    <dbReference type="NCBI Taxonomy" id="40571"/>
    <lineage>
        <taxon>Bacteria</taxon>
        <taxon>Bacillati</taxon>
        <taxon>Actinomycetota</taxon>
        <taxon>Actinomycetes</taxon>
        <taxon>Pseudonocardiales</taxon>
        <taxon>Pseudonocardiaceae</taxon>
        <taxon>Lentzea</taxon>
    </lineage>
</organism>
<protein>
    <submittedName>
        <fullName evidence="1">Uncharacterized protein</fullName>
    </submittedName>
</protein>
<gene>
    <name evidence="1" type="ORF">SAMN05660733_07683</name>
</gene>
<dbReference type="RefSeq" id="WP_157512999.1">
    <property type="nucleotide sequence ID" value="NZ_JOEA01000016.1"/>
</dbReference>
<reference evidence="2" key="1">
    <citation type="submission" date="2017-04" db="EMBL/GenBank/DDBJ databases">
        <authorList>
            <person name="Varghese N."/>
            <person name="Submissions S."/>
        </authorList>
    </citation>
    <scope>NUCLEOTIDE SEQUENCE [LARGE SCALE GENOMIC DNA]</scope>
    <source>
        <strain evidence="2">DSM 44073</strain>
    </source>
</reference>
<name>A0A1W2FRH9_9PSEU</name>
<sequence>MTSAQETTNQPQQRRRIECKDALGRARTLEVFLNDEGRLCLSVPVGGSAQLDWFDVDVLSAYVDVLRRQMPGTGAW</sequence>
<keyword evidence="2" id="KW-1185">Reference proteome</keyword>
<dbReference type="EMBL" id="FWYC01000021">
    <property type="protein sequence ID" value="SMD24226.1"/>
    <property type="molecule type" value="Genomic_DNA"/>
</dbReference>
<accession>A0A1W2FRH9</accession>
<evidence type="ECO:0000313" key="2">
    <source>
        <dbReference type="Proteomes" id="UP000192840"/>
    </source>
</evidence>